<dbReference type="EMBL" id="GBXM01031468">
    <property type="protein sequence ID" value="JAH77109.1"/>
    <property type="molecule type" value="Transcribed_RNA"/>
</dbReference>
<reference evidence="1" key="2">
    <citation type="journal article" date="2015" name="Fish Shellfish Immunol.">
        <title>Early steps in the European eel (Anguilla anguilla)-Vibrio vulnificus interaction in the gills: Role of the RtxA13 toxin.</title>
        <authorList>
            <person name="Callol A."/>
            <person name="Pajuelo D."/>
            <person name="Ebbesson L."/>
            <person name="Teles M."/>
            <person name="MacKenzie S."/>
            <person name="Amaro C."/>
        </authorList>
    </citation>
    <scope>NUCLEOTIDE SEQUENCE</scope>
</reference>
<reference evidence="1" key="1">
    <citation type="submission" date="2014-11" db="EMBL/GenBank/DDBJ databases">
        <authorList>
            <person name="Amaro Gonzalez C."/>
        </authorList>
    </citation>
    <scope>NUCLEOTIDE SEQUENCE</scope>
</reference>
<organism evidence="1">
    <name type="scientific">Anguilla anguilla</name>
    <name type="common">European freshwater eel</name>
    <name type="synonym">Muraena anguilla</name>
    <dbReference type="NCBI Taxonomy" id="7936"/>
    <lineage>
        <taxon>Eukaryota</taxon>
        <taxon>Metazoa</taxon>
        <taxon>Chordata</taxon>
        <taxon>Craniata</taxon>
        <taxon>Vertebrata</taxon>
        <taxon>Euteleostomi</taxon>
        <taxon>Actinopterygii</taxon>
        <taxon>Neopterygii</taxon>
        <taxon>Teleostei</taxon>
        <taxon>Anguilliformes</taxon>
        <taxon>Anguillidae</taxon>
        <taxon>Anguilla</taxon>
    </lineage>
</organism>
<protein>
    <submittedName>
        <fullName evidence="1">Uncharacterized protein</fullName>
    </submittedName>
</protein>
<accession>A0A0E9VG50</accession>
<proteinExistence type="predicted"/>
<dbReference type="AlphaFoldDB" id="A0A0E9VG50"/>
<name>A0A0E9VG50_ANGAN</name>
<sequence length="26" mass="3214">MNQILQDIRFQLYHWPVIIPLLLSVY</sequence>
<evidence type="ECO:0000313" key="1">
    <source>
        <dbReference type="EMBL" id="JAH77109.1"/>
    </source>
</evidence>